<sequence length="46" mass="5344">MSSPRKREQLAQQIDTEVYQTVADEKGDEELLSSIYKHMEPFKEAS</sequence>
<dbReference type="AlphaFoldDB" id="A0A2W1J967"/>
<proteinExistence type="predicted"/>
<reference evidence="1 2" key="1">
    <citation type="journal article" date="2018" name="Sci. Rep.">
        <title>A novel species of the marine cyanobacterium Acaryochloris with a unique pigment content and lifestyle.</title>
        <authorList>
            <person name="Partensky F."/>
            <person name="Six C."/>
            <person name="Ratin M."/>
            <person name="Garczarek L."/>
            <person name="Vaulot D."/>
            <person name="Probert I."/>
            <person name="Calteau A."/>
            <person name="Gourvil P."/>
            <person name="Marie D."/>
            <person name="Grebert T."/>
            <person name="Bouchier C."/>
            <person name="Le Panse S."/>
            <person name="Gachenot M."/>
            <person name="Rodriguez F."/>
            <person name="Garrido J.L."/>
        </authorList>
    </citation>
    <scope>NUCLEOTIDE SEQUENCE [LARGE SCALE GENOMIC DNA]</scope>
    <source>
        <strain evidence="1 2">RCC1774</strain>
    </source>
</reference>
<evidence type="ECO:0000313" key="1">
    <source>
        <dbReference type="EMBL" id="PZD70800.1"/>
    </source>
</evidence>
<organism evidence="1 2">
    <name type="scientific">Acaryochloris thomasi RCC1774</name>
    <dbReference type="NCBI Taxonomy" id="1764569"/>
    <lineage>
        <taxon>Bacteria</taxon>
        <taxon>Bacillati</taxon>
        <taxon>Cyanobacteriota</taxon>
        <taxon>Cyanophyceae</taxon>
        <taxon>Acaryochloridales</taxon>
        <taxon>Acaryochloridaceae</taxon>
        <taxon>Acaryochloris</taxon>
        <taxon>Acaryochloris thomasi</taxon>
    </lineage>
</organism>
<evidence type="ECO:0000313" key="2">
    <source>
        <dbReference type="Proteomes" id="UP000248857"/>
    </source>
</evidence>
<comment type="caution">
    <text evidence="1">The sequence shown here is derived from an EMBL/GenBank/DDBJ whole genome shotgun (WGS) entry which is preliminary data.</text>
</comment>
<dbReference type="EMBL" id="PQWO01000027">
    <property type="protein sequence ID" value="PZD70800.1"/>
    <property type="molecule type" value="Genomic_DNA"/>
</dbReference>
<dbReference type="RefSeq" id="WP_233501863.1">
    <property type="nucleotide sequence ID" value="NZ_CAWNWM010000027.1"/>
</dbReference>
<name>A0A2W1J967_9CYAN</name>
<protein>
    <submittedName>
        <fullName evidence="1">Uncharacterized protein</fullName>
    </submittedName>
</protein>
<gene>
    <name evidence="1" type="ORF">C1752_08942</name>
</gene>
<dbReference type="Proteomes" id="UP000248857">
    <property type="component" value="Unassembled WGS sequence"/>
</dbReference>
<keyword evidence="2" id="KW-1185">Reference proteome</keyword>
<accession>A0A2W1J967</accession>